<dbReference type="AlphaFoldDB" id="A0A2U1S9R9"/>
<evidence type="ECO:0000313" key="5">
    <source>
        <dbReference type="Proteomes" id="UP000245577"/>
    </source>
</evidence>
<proteinExistence type="predicted"/>
<keyword evidence="5" id="KW-1185">Reference proteome</keyword>
<dbReference type="EMBL" id="MZGU01000001">
    <property type="protein sequence ID" value="PWB87268.1"/>
    <property type="molecule type" value="Genomic_DNA"/>
</dbReference>
<comment type="caution">
    <text evidence="4">The sequence shown here is derived from an EMBL/GenBank/DDBJ whole genome shotgun (WGS) entry which is preliminary data.</text>
</comment>
<feature type="transmembrane region" description="Helical" evidence="2">
    <location>
        <begin position="42"/>
        <end position="63"/>
    </location>
</feature>
<protein>
    <recommendedName>
        <fullName evidence="3">Zinc-ribbon domain-containing protein</fullName>
    </recommendedName>
</protein>
<dbReference type="Gene3D" id="3.40.10.10">
    <property type="entry name" value="DNA Methylphosphotriester Repair Domain"/>
    <property type="match status" value="1"/>
</dbReference>
<dbReference type="SUPFAM" id="SSF57884">
    <property type="entry name" value="Ada DNA repair protein, N-terminal domain (N-Ada 10)"/>
    <property type="match status" value="1"/>
</dbReference>
<dbReference type="InterPro" id="IPR026870">
    <property type="entry name" value="Zinc_ribbon_dom"/>
</dbReference>
<feature type="domain" description="Zinc-ribbon" evidence="3">
    <location>
        <begin position="3"/>
        <end position="24"/>
    </location>
</feature>
<dbReference type="RefSeq" id="WP_116668879.1">
    <property type="nucleotide sequence ID" value="NZ_MZGU01000001.1"/>
</dbReference>
<accession>A0A2U1S9R9</accession>
<sequence>MDKCPKCGKKLKSNAKFCTACGYSIENKETKNNKNSLNLTNILLIIIAVCCIALIGLFATGVFPADNQEVAAPTENNTTEAPVASVSENESEDETTEYYASSKTDKFHLPNCEWAQKISPQNLVTFNSREAALDSGRTPCSVCNP</sequence>
<keyword evidence="2" id="KW-0472">Membrane</keyword>
<dbReference type="InterPro" id="IPR035451">
    <property type="entry name" value="Ada-like_dom_sf"/>
</dbReference>
<evidence type="ECO:0000256" key="1">
    <source>
        <dbReference type="SAM" id="MobiDB-lite"/>
    </source>
</evidence>
<evidence type="ECO:0000256" key="2">
    <source>
        <dbReference type="SAM" id="Phobius"/>
    </source>
</evidence>
<name>A0A2U1S9R9_9EURY</name>
<keyword evidence="2" id="KW-0812">Transmembrane</keyword>
<organism evidence="4 5">
    <name type="scientific">Methanobrevibacter woesei</name>
    <dbReference type="NCBI Taxonomy" id="190976"/>
    <lineage>
        <taxon>Archaea</taxon>
        <taxon>Methanobacteriati</taxon>
        <taxon>Methanobacteriota</taxon>
        <taxon>Methanomada group</taxon>
        <taxon>Methanobacteria</taxon>
        <taxon>Methanobacteriales</taxon>
        <taxon>Methanobacteriaceae</taxon>
        <taxon>Methanobrevibacter</taxon>
    </lineage>
</organism>
<evidence type="ECO:0000313" key="4">
    <source>
        <dbReference type="EMBL" id="PWB87268.1"/>
    </source>
</evidence>
<keyword evidence="2" id="KW-1133">Transmembrane helix</keyword>
<feature type="region of interest" description="Disordered" evidence="1">
    <location>
        <begin position="73"/>
        <end position="100"/>
    </location>
</feature>
<reference evidence="4 5" key="1">
    <citation type="submission" date="2017-03" db="EMBL/GenBank/DDBJ databases">
        <title>Genome sequence of Methanobrevibacter wosei.</title>
        <authorList>
            <person name="Poehlein A."/>
            <person name="Seedorf H."/>
            <person name="Daniel R."/>
        </authorList>
    </citation>
    <scope>NUCLEOTIDE SEQUENCE [LARGE SCALE GENOMIC DNA]</scope>
    <source>
        <strain evidence="4 5">DSM 11979</strain>
    </source>
</reference>
<evidence type="ECO:0000259" key="3">
    <source>
        <dbReference type="Pfam" id="PF13240"/>
    </source>
</evidence>
<dbReference type="Proteomes" id="UP000245577">
    <property type="component" value="Unassembled WGS sequence"/>
</dbReference>
<gene>
    <name evidence="4" type="ORF">MBBWO_00460</name>
</gene>
<dbReference type="Pfam" id="PF13240">
    <property type="entry name" value="Zn_Ribbon_1"/>
    <property type="match status" value="1"/>
</dbReference>
<dbReference type="OrthoDB" id="3327at2157"/>